<comment type="caution">
    <text evidence="8">The sequence shown here is derived from an EMBL/GenBank/DDBJ whole genome shotgun (WGS) entry which is preliminary data.</text>
</comment>
<organism evidence="8 9">
    <name type="scientific">Prorocentrum cordatum</name>
    <dbReference type="NCBI Taxonomy" id="2364126"/>
    <lineage>
        <taxon>Eukaryota</taxon>
        <taxon>Sar</taxon>
        <taxon>Alveolata</taxon>
        <taxon>Dinophyceae</taxon>
        <taxon>Prorocentrales</taxon>
        <taxon>Prorocentraceae</taxon>
        <taxon>Prorocentrum</taxon>
    </lineage>
</organism>
<keyword evidence="2" id="KW-0285">Flavoprotein</keyword>
<dbReference type="PANTHER" id="PTHR22912:SF151">
    <property type="entry name" value="DIHYDROLIPOYL DEHYDROGENASE, MITOCHONDRIAL"/>
    <property type="match status" value="1"/>
</dbReference>
<dbReference type="Gene3D" id="3.50.50.60">
    <property type="entry name" value="FAD/NAD(P)-binding domain"/>
    <property type="match status" value="1"/>
</dbReference>
<dbReference type="Pfam" id="PF02852">
    <property type="entry name" value="Pyr_redox_dim"/>
    <property type="match status" value="1"/>
</dbReference>
<feature type="compositionally biased region" description="Low complexity" evidence="5">
    <location>
        <begin position="577"/>
        <end position="592"/>
    </location>
</feature>
<sequence length="798" mass="84095">MMSNKAKSVTMLTKGIEMLFKANKVDYAVGHGTLTGPNSVKVALNAGGEQVIEAKNIMLATGSEVMSLPGIELDEKGRRIVSSTGALELDKVPERLTVIGGGVIGLELGSVWARLGSKVTVVEFMDSIGGLGIDSEVAKNFLAILKKQGMEFQLKTKVTGVKKVDGVVEVSTEPAAGGETSVDKSDVVLVCVGRRQFMDNLGLESIGVEMDGKKVKVDHNYMTNVPGVYAIGDIVQGPMLAHKAEDEGALLSEYLATGKSPHLDYNTVPSVIYTYPEVAWVGKTEEQLKAEGVAYKKGKFVFGANSRAKCVAEEAGFVKVLADKATDKLLGVHIVNALAGELIAEACVGIEYGAASEDLARVCHAHPTLSEALKGAAQMTAFGKVLPHTTLIPNINLRNMIESLTQRMPALQRQQLRQLRERQDLEAILAALAEGQEKALPGAPPPGASPQAAVAGRGAGAPARASESSRGPRRGAETNPFRRMLAEKEHVRAAFEPGWEAASRQPPAPNWAAPPPARAARSTSAGVRRPPDGLRCGGGPSAAAAARRPSRSASPFGAEGGPPAWPGPPDAGGGGWPSAAAAARRPLRSASPFGAEGAQPSAAWPGPPRGAQAAGPVQWVTFGAGPDRSGRRGPPRGRRGQRCSRSGSAAPPRAAAAPRGSRRCRGERWTCRKWRRHRRRLGRRGRTDGCRGCAPARERRSVSPAPQERAAPPRSRRPTTRACAVRCCRSGRRRAAGPRPRRARGGSSGTGTCRGAAPGGGRPGPDAEDGSARPFPTSRPPPRFKEWRSVSACFYSLA</sequence>
<evidence type="ECO:0000256" key="1">
    <source>
        <dbReference type="ARBA" id="ARBA00007532"/>
    </source>
</evidence>
<feature type="compositionally biased region" description="Basic residues" evidence="5">
    <location>
        <begin position="729"/>
        <end position="744"/>
    </location>
</feature>
<dbReference type="InterPro" id="IPR050151">
    <property type="entry name" value="Class-I_Pyr_Nuc-Dis_Oxidored"/>
</dbReference>
<feature type="compositionally biased region" description="Basic residues" evidence="5">
    <location>
        <begin position="671"/>
        <end position="684"/>
    </location>
</feature>
<dbReference type="InterPro" id="IPR036188">
    <property type="entry name" value="FAD/NAD-bd_sf"/>
</dbReference>
<keyword evidence="3" id="KW-0274">FAD</keyword>
<dbReference type="InterPro" id="IPR023753">
    <property type="entry name" value="FAD/NAD-binding_dom"/>
</dbReference>
<feature type="domain" description="Pyridine nucleotide-disulphide oxidoreductase dimerisation" evidence="6">
    <location>
        <begin position="268"/>
        <end position="376"/>
    </location>
</feature>
<evidence type="ECO:0000256" key="4">
    <source>
        <dbReference type="ARBA" id="ARBA00023027"/>
    </source>
</evidence>
<feature type="domain" description="FAD/NAD(P)-binding" evidence="7">
    <location>
        <begin position="8"/>
        <end position="248"/>
    </location>
</feature>
<feature type="region of interest" description="Disordered" evidence="5">
    <location>
        <begin position="438"/>
        <end position="481"/>
    </location>
</feature>
<keyword evidence="4" id="KW-0520">NAD</keyword>
<dbReference type="PRINTS" id="PR00368">
    <property type="entry name" value="FADPNR"/>
</dbReference>
<evidence type="ECO:0000259" key="7">
    <source>
        <dbReference type="Pfam" id="PF07992"/>
    </source>
</evidence>
<feature type="compositionally biased region" description="Low complexity" evidence="5">
    <location>
        <begin position="643"/>
        <end position="659"/>
    </location>
</feature>
<name>A0ABN9RX77_9DINO</name>
<reference evidence="8" key="1">
    <citation type="submission" date="2023-10" db="EMBL/GenBank/DDBJ databases">
        <authorList>
            <person name="Chen Y."/>
            <person name="Shah S."/>
            <person name="Dougan E. K."/>
            <person name="Thang M."/>
            <person name="Chan C."/>
        </authorList>
    </citation>
    <scope>NUCLEOTIDE SEQUENCE [LARGE SCALE GENOMIC DNA]</scope>
</reference>
<feature type="compositionally biased region" description="Basic residues" evidence="5">
    <location>
        <begin position="631"/>
        <end position="642"/>
    </location>
</feature>
<dbReference type="PRINTS" id="PR00411">
    <property type="entry name" value="PNDRDTASEI"/>
</dbReference>
<feature type="compositionally biased region" description="Low complexity" evidence="5">
    <location>
        <begin position="704"/>
        <end position="713"/>
    </location>
</feature>
<gene>
    <name evidence="8" type="ORF">PCOR1329_LOCUS24523</name>
</gene>
<accession>A0ABN9RX77</accession>
<evidence type="ECO:0000256" key="5">
    <source>
        <dbReference type="SAM" id="MobiDB-lite"/>
    </source>
</evidence>
<dbReference type="SUPFAM" id="SSF51905">
    <property type="entry name" value="FAD/NAD(P)-binding domain"/>
    <property type="match status" value="1"/>
</dbReference>
<dbReference type="Pfam" id="PF07992">
    <property type="entry name" value="Pyr_redox_2"/>
    <property type="match status" value="1"/>
</dbReference>
<proteinExistence type="inferred from homology"/>
<dbReference type="Proteomes" id="UP001189429">
    <property type="component" value="Unassembled WGS sequence"/>
</dbReference>
<feature type="region of interest" description="Disordered" evidence="5">
    <location>
        <begin position="500"/>
        <end position="784"/>
    </location>
</feature>
<feature type="compositionally biased region" description="Low complexity" evidence="5">
    <location>
        <begin position="449"/>
        <end position="469"/>
    </location>
</feature>
<dbReference type="EMBL" id="CAUYUJ010008446">
    <property type="protein sequence ID" value="CAK0823987.1"/>
    <property type="molecule type" value="Genomic_DNA"/>
</dbReference>
<evidence type="ECO:0000313" key="8">
    <source>
        <dbReference type="EMBL" id="CAK0823987.1"/>
    </source>
</evidence>
<evidence type="ECO:0000313" key="9">
    <source>
        <dbReference type="Proteomes" id="UP001189429"/>
    </source>
</evidence>
<evidence type="ECO:0000259" key="6">
    <source>
        <dbReference type="Pfam" id="PF02852"/>
    </source>
</evidence>
<feature type="compositionally biased region" description="Low complexity" evidence="5">
    <location>
        <begin position="541"/>
        <end position="557"/>
    </location>
</feature>
<dbReference type="SUPFAM" id="SSF55424">
    <property type="entry name" value="FAD/NAD-linked reductases, dimerisation (C-terminal) domain"/>
    <property type="match status" value="1"/>
</dbReference>
<feature type="compositionally biased region" description="Pro residues" evidence="5">
    <location>
        <begin position="506"/>
        <end position="517"/>
    </location>
</feature>
<evidence type="ECO:0000256" key="2">
    <source>
        <dbReference type="ARBA" id="ARBA00022630"/>
    </source>
</evidence>
<dbReference type="InterPro" id="IPR004099">
    <property type="entry name" value="Pyr_nucl-diS_OxRdtase_dimer"/>
</dbReference>
<comment type="similarity">
    <text evidence="1">Belongs to the class-I pyridine nucleotide-disulfide oxidoreductase family.</text>
</comment>
<dbReference type="InterPro" id="IPR016156">
    <property type="entry name" value="FAD/NAD-linked_Rdtase_dimer_sf"/>
</dbReference>
<dbReference type="PANTHER" id="PTHR22912">
    <property type="entry name" value="DISULFIDE OXIDOREDUCTASE"/>
    <property type="match status" value="1"/>
</dbReference>
<evidence type="ECO:0000256" key="3">
    <source>
        <dbReference type="ARBA" id="ARBA00022827"/>
    </source>
</evidence>
<evidence type="ECO:0008006" key="10">
    <source>
        <dbReference type="Google" id="ProtNLM"/>
    </source>
</evidence>
<protein>
    <recommendedName>
        <fullName evidence="10">Dihydrolipoyl dehydrogenase</fullName>
    </recommendedName>
</protein>
<keyword evidence="9" id="KW-1185">Reference proteome</keyword>